<dbReference type="Gene3D" id="3.20.20.450">
    <property type="entry name" value="EAL domain"/>
    <property type="match status" value="1"/>
</dbReference>
<dbReference type="PROSITE" id="PS50883">
    <property type="entry name" value="EAL"/>
    <property type="match status" value="1"/>
</dbReference>
<protein>
    <submittedName>
        <fullName evidence="2">EAL domain-containing protein</fullName>
    </submittedName>
</protein>
<dbReference type="AlphaFoldDB" id="A0A6N0JQ31"/>
<dbReference type="CDD" id="cd01948">
    <property type="entry name" value="EAL"/>
    <property type="match status" value="1"/>
</dbReference>
<name>A0A6N0JQ31_ACHDE</name>
<dbReference type="InterPro" id="IPR035919">
    <property type="entry name" value="EAL_sf"/>
</dbReference>
<organism evidence="2 3">
    <name type="scientific">Achromobacter denitrificans</name>
    <name type="common">Alcaligenes denitrificans</name>
    <dbReference type="NCBI Taxonomy" id="32002"/>
    <lineage>
        <taxon>Bacteria</taxon>
        <taxon>Pseudomonadati</taxon>
        <taxon>Pseudomonadota</taxon>
        <taxon>Betaproteobacteria</taxon>
        <taxon>Burkholderiales</taxon>
        <taxon>Alcaligenaceae</taxon>
        <taxon>Achromobacter</taxon>
    </lineage>
</organism>
<dbReference type="RefSeq" id="WP_157672697.1">
    <property type="nucleotide sequence ID" value="NZ_CP020917.1"/>
</dbReference>
<reference evidence="2 3" key="1">
    <citation type="submission" date="2020-05" db="EMBL/GenBank/DDBJ databases">
        <title>FDA dAtabase for Regulatory Grade micrObial Sequences (FDA-ARGOS): Supporting development and validation of Infectious Disease Dx tests.</title>
        <authorList>
            <person name="Sproer C."/>
            <person name="Gronow S."/>
            <person name="Severitt S."/>
            <person name="Schroder I."/>
            <person name="Tallon L."/>
            <person name="Sadzewicz L."/>
            <person name="Zhao X."/>
            <person name="Vavikolanu K."/>
            <person name="Mehta A."/>
            <person name="Aluvathingal J."/>
            <person name="Nadendla S."/>
            <person name="Myers T."/>
            <person name="Yan Y."/>
            <person name="Sichtig H."/>
        </authorList>
    </citation>
    <scope>NUCLEOTIDE SEQUENCE [LARGE SCALE GENOMIC DNA]</scope>
    <source>
        <strain evidence="2 3">FDAARGOS_787</strain>
    </source>
</reference>
<sequence length="399" mass="43667">MIPSIETSWMDDQGDACPYLSVQVVNMRDIELAYGLDAGIVVRRELWTRLAAVGGPEAPVWQGCDVLTVSLRYAAQARKVSVDGILNYELSQRTALSMPIEIGPRSWVCPLIATELTSAGCLGGCGALRREGSKEGTNGEPLWARRFRDDMVQVSCLLQDLRTRRLPLAFQPVVLVQDLSSVLYDELLLRPPGGGPGQITVALERLGAAWLLDRSIVWTAIEVLESHPARHLACNVSAFSFHPDPWWSEVVDYLQSRPSIAARLVIEITETGVLQDMQKALGLISRLKKVGVRVALDDVGKGNCTLAFLLEASPGVIKIDRSMLQRAARSKEGRRQFQALVRLCASCSPCVVVEGIENEAELNLARAGDEVFAVQGYAIATPDSAPEWLNCSSQFVSLR</sequence>
<dbReference type="SUPFAM" id="SSF141868">
    <property type="entry name" value="EAL domain-like"/>
    <property type="match status" value="1"/>
</dbReference>
<dbReference type="GO" id="GO:0071111">
    <property type="term" value="F:cyclic-guanylate-specific phosphodiesterase activity"/>
    <property type="evidence" value="ECO:0007669"/>
    <property type="project" value="InterPro"/>
</dbReference>
<dbReference type="InterPro" id="IPR001633">
    <property type="entry name" value="EAL_dom"/>
</dbReference>
<accession>A0A6N0JQ31</accession>
<dbReference type="Pfam" id="PF00563">
    <property type="entry name" value="EAL"/>
    <property type="match status" value="1"/>
</dbReference>
<dbReference type="EMBL" id="CP054569">
    <property type="protein sequence ID" value="QKQ49279.1"/>
    <property type="molecule type" value="Genomic_DNA"/>
</dbReference>
<evidence type="ECO:0000259" key="1">
    <source>
        <dbReference type="PROSITE" id="PS50883"/>
    </source>
</evidence>
<evidence type="ECO:0000313" key="2">
    <source>
        <dbReference type="EMBL" id="QKQ49279.1"/>
    </source>
</evidence>
<proteinExistence type="predicted"/>
<feature type="domain" description="EAL" evidence="1">
    <location>
        <begin position="150"/>
        <end position="396"/>
    </location>
</feature>
<gene>
    <name evidence="2" type="ORF">FOC81_22240</name>
</gene>
<dbReference type="InterPro" id="IPR050706">
    <property type="entry name" value="Cyclic-di-GMP_PDE-like"/>
</dbReference>
<dbReference type="Proteomes" id="UP000509782">
    <property type="component" value="Chromosome"/>
</dbReference>
<dbReference type="PANTHER" id="PTHR33121:SF23">
    <property type="entry name" value="CYCLIC DI-GMP PHOSPHODIESTERASE PDEB"/>
    <property type="match status" value="1"/>
</dbReference>
<dbReference type="PANTHER" id="PTHR33121">
    <property type="entry name" value="CYCLIC DI-GMP PHOSPHODIESTERASE PDEF"/>
    <property type="match status" value="1"/>
</dbReference>
<evidence type="ECO:0000313" key="3">
    <source>
        <dbReference type="Proteomes" id="UP000509782"/>
    </source>
</evidence>
<dbReference type="SMART" id="SM00052">
    <property type="entry name" value="EAL"/>
    <property type="match status" value="1"/>
</dbReference>